<dbReference type="PANTHER" id="PTHR42829:SF2">
    <property type="entry name" value="NADH-UBIQUINONE OXIDOREDUCTASE CHAIN 5"/>
    <property type="match status" value="1"/>
</dbReference>
<comment type="subcellular location">
    <subcellularLocation>
        <location evidence="1">Mitochondrion inner membrane</location>
        <topology evidence="1">Multi-pass membrane protein</topology>
    </subcellularLocation>
</comment>
<dbReference type="RefSeq" id="YP_009727333.1">
    <property type="nucleotide sequence ID" value="NC_045872.1"/>
</dbReference>
<feature type="transmembrane region" description="Helical" evidence="16">
    <location>
        <begin position="374"/>
        <end position="393"/>
    </location>
</feature>
<evidence type="ECO:0000256" key="11">
    <source>
        <dbReference type="ARBA" id="ARBA00023027"/>
    </source>
</evidence>
<feature type="transmembrane region" description="Helical" evidence="16">
    <location>
        <begin position="122"/>
        <end position="139"/>
    </location>
</feature>
<evidence type="ECO:0000256" key="15">
    <source>
        <dbReference type="ARBA" id="ARBA00049551"/>
    </source>
</evidence>
<feature type="domain" description="NADH dehydrogenase subunit 5 C-terminal" evidence="20">
    <location>
        <begin position="428"/>
        <end position="609"/>
    </location>
</feature>
<dbReference type="InterPro" id="IPR001516">
    <property type="entry name" value="Proton_antipo_N"/>
</dbReference>
<dbReference type="InterPro" id="IPR018393">
    <property type="entry name" value="NADHpl_OxRdtase_5_subgr"/>
</dbReference>
<dbReference type="GO" id="GO:0008137">
    <property type="term" value="F:NADH dehydrogenase (ubiquinone) activity"/>
    <property type="evidence" value="ECO:0007669"/>
    <property type="project" value="UniProtKB-EC"/>
</dbReference>
<evidence type="ECO:0000313" key="21">
    <source>
        <dbReference type="EMBL" id="QIA46496.1"/>
    </source>
</evidence>
<keyword evidence="8" id="KW-1278">Translocase</keyword>
<evidence type="ECO:0000256" key="5">
    <source>
        <dbReference type="ARBA" id="ARBA00022660"/>
    </source>
</evidence>
<dbReference type="AlphaFoldDB" id="A0A6C0RTZ3"/>
<dbReference type="PANTHER" id="PTHR42829">
    <property type="entry name" value="NADH-UBIQUINONE OXIDOREDUCTASE CHAIN 5"/>
    <property type="match status" value="1"/>
</dbReference>
<proteinExistence type="inferred from homology"/>
<keyword evidence="13 16" id="KW-0496">Mitochondrion</keyword>
<feature type="transmembrane region" description="Helical" evidence="16">
    <location>
        <begin position="331"/>
        <end position="353"/>
    </location>
</feature>
<accession>A0A6C0RTZ3</accession>
<feature type="signal peptide" evidence="17">
    <location>
        <begin position="1"/>
        <end position="25"/>
    </location>
</feature>
<feature type="transmembrane region" description="Helical" evidence="16">
    <location>
        <begin position="462"/>
        <end position="479"/>
    </location>
</feature>
<dbReference type="Pfam" id="PF00662">
    <property type="entry name" value="Proton_antipo_N"/>
    <property type="match status" value="1"/>
</dbReference>
<feature type="transmembrane region" description="Helical" evidence="16">
    <location>
        <begin position="247"/>
        <end position="267"/>
    </location>
</feature>
<dbReference type="EC" id="7.1.1.2" evidence="2 16"/>
<dbReference type="EMBL" id="MK133251">
    <property type="protein sequence ID" value="QIA46496.1"/>
    <property type="molecule type" value="Genomic_DNA"/>
</dbReference>
<dbReference type="NCBIfam" id="TIGR01974">
    <property type="entry name" value="NDH_I_L"/>
    <property type="match status" value="1"/>
</dbReference>
<evidence type="ECO:0000256" key="8">
    <source>
        <dbReference type="ARBA" id="ARBA00022967"/>
    </source>
</evidence>
<dbReference type="GO" id="GO:0005743">
    <property type="term" value="C:mitochondrial inner membrane"/>
    <property type="evidence" value="ECO:0007669"/>
    <property type="project" value="UniProtKB-SubCell"/>
</dbReference>
<keyword evidence="6 16" id="KW-0812">Transmembrane</keyword>
<geneLocation type="mitochondrion" evidence="21"/>
<sequence length="612" mass="67243">MHPTSLMMTSSLIIIFALLTYPVLSTLSPHAPGSAWAVSHVKTAVKLAFFVSLLPLFLFFNEGTETIITSWNWMNTTCFDINISLKFDHYSIIFTPVALYVTWSILEFASWYMHTDPNMNRFFKYLLVFLIAMVILVTANNMFQLFIGWEGVGIMSFLLIGWWYGRADANTAALQAVVYNRVGDIGLIFAMAWMAMTLNSWEMQQIFAASKDFDLTYPLLGLILAATGKSAQFGLHPWLPAAMEGPTPVSALLHSSTMVVAGIFLLVRMSPLLEGNQTALTACLCLGALTTLFTATCALTQNDIKKIIAFSTSSQLGLMMVTIGLNQPQLAFLHICTHAFFKAMLFLCSGSVIHSLNDEQDIRKMGGMHHLTPFTSSCLTIGSLALTGTPFLAGFFSKDAIIEALNTSHLNAWALVLTLLATSFTAIYSLRVVFFVSMGFPRFNSLSPLNENNPAVINPIKRLAWGSIVAGLLITSSIVPLKTPIMTMPPLLKLAALLVTIMGLLLALELASLTNKQFQKTPNLTLHHFSNMLGFFPPIIHRLAPKLNLALGQTIASQMLDQSWIEKIGPKTAASSNIPLVTTISNTQQGLIKTYLTLFLLSLTLSLLVITY</sequence>
<dbReference type="InterPro" id="IPR001750">
    <property type="entry name" value="ND/Mrp_TM"/>
</dbReference>
<protein>
    <recommendedName>
        <fullName evidence="3 16">NADH-ubiquinone oxidoreductase chain 5</fullName>
        <ecNumber evidence="2 16">7.1.1.2</ecNumber>
    </recommendedName>
</protein>
<dbReference type="Pfam" id="PF00361">
    <property type="entry name" value="Proton_antipo_M"/>
    <property type="match status" value="1"/>
</dbReference>
<keyword evidence="9" id="KW-0249">Electron transport</keyword>
<keyword evidence="14 16" id="KW-0472">Membrane</keyword>
<evidence type="ECO:0000259" key="19">
    <source>
        <dbReference type="Pfam" id="PF00662"/>
    </source>
</evidence>
<evidence type="ECO:0000256" key="4">
    <source>
        <dbReference type="ARBA" id="ARBA00022448"/>
    </source>
</evidence>
<feature type="transmembrane region" description="Helical" evidence="16">
    <location>
        <begin position="307"/>
        <end position="325"/>
    </location>
</feature>
<evidence type="ECO:0000256" key="14">
    <source>
        <dbReference type="ARBA" id="ARBA00023136"/>
    </source>
</evidence>
<feature type="transmembrane region" description="Helical" evidence="16">
    <location>
        <begin position="594"/>
        <end position="611"/>
    </location>
</feature>
<feature type="chain" id="PRO_5025679623" description="NADH-ubiquinone oxidoreductase chain 5" evidence="17">
    <location>
        <begin position="26"/>
        <end position="612"/>
    </location>
</feature>
<dbReference type="Pfam" id="PF06455">
    <property type="entry name" value="NADH5_C"/>
    <property type="match status" value="1"/>
</dbReference>
<dbReference type="GO" id="GO:0003954">
    <property type="term" value="F:NADH dehydrogenase activity"/>
    <property type="evidence" value="ECO:0007669"/>
    <property type="project" value="TreeGrafter"/>
</dbReference>
<feature type="transmembrane region" description="Helical" evidence="16">
    <location>
        <begin position="279"/>
        <end position="300"/>
    </location>
</feature>
<dbReference type="PRINTS" id="PR01434">
    <property type="entry name" value="NADHDHGNASE5"/>
</dbReference>
<feature type="transmembrane region" description="Helical" evidence="16">
    <location>
        <begin position="90"/>
        <end position="110"/>
    </location>
</feature>
<keyword evidence="12 16" id="KW-0830">Ubiquinone</keyword>
<evidence type="ECO:0000256" key="1">
    <source>
        <dbReference type="ARBA" id="ARBA00004448"/>
    </source>
</evidence>
<evidence type="ECO:0000259" key="20">
    <source>
        <dbReference type="Pfam" id="PF06455"/>
    </source>
</evidence>
<evidence type="ECO:0000259" key="18">
    <source>
        <dbReference type="Pfam" id="PF00361"/>
    </source>
</evidence>
<feature type="transmembrane region" description="Helical" evidence="16">
    <location>
        <begin position="145"/>
        <end position="165"/>
    </location>
</feature>
<evidence type="ECO:0000256" key="12">
    <source>
        <dbReference type="ARBA" id="ARBA00023075"/>
    </source>
</evidence>
<evidence type="ECO:0000256" key="6">
    <source>
        <dbReference type="ARBA" id="ARBA00022692"/>
    </source>
</evidence>
<evidence type="ECO:0000256" key="16">
    <source>
        <dbReference type="RuleBase" id="RU003404"/>
    </source>
</evidence>
<gene>
    <name evidence="21" type="primary">ND5</name>
</gene>
<keyword evidence="17" id="KW-0732">Signal</keyword>
<feature type="transmembrane region" description="Helical" evidence="16">
    <location>
        <begin position="177"/>
        <end position="195"/>
    </location>
</feature>
<dbReference type="InterPro" id="IPR003945">
    <property type="entry name" value="NU5C-like"/>
</dbReference>
<evidence type="ECO:0000256" key="3">
    <source>
        <dbReference type="ARBA" id="ARBA00021096"/>
    </source>
</evidence>
<dbReference type="GO" id="GO:0042773">
    <property type="term" value="P:ATP synthesis coupled electron transport"/>
    <property type="evidence" value="ECO:0007669"/>
    <property type="project" value="InterPro"/>
</dbReference>
<evidence type="ECO:0000256" key="10">
    <source>
        <dbReference type="ARBA" id="ARBA00022989"/>
    </source>
</evidence>
<evidence type="ECO:0000256" key="7">
    <source>
        <dbReference type="ARBA" id="ARBA00022792"/>
    </source>
</evidence>
<organism evidence="21">
    <name type="scientific">Lycodes brevipes</name>
    <name type="common">shortfin eelpout</name>
    <dbReference type="NCBI Taxonomy" id="433387"/>
    <lineage>
        <taxon>Eukaryota</taxon>
        <taxon>Metazoa</taxon>
        <taxon>Chordata</taxon>
        <taxon>Craniata</taxon>
        <taxon>Vertebrata</taxon>
        <taxon>Euteleostomi</taxon>
        <taxon>Actinopterygii</taxon>
        <taxon>Neopterygii</taxon>
        <taxon>Teleostei</taxon>
        <taxon>Neoteleostei</taxon>
        <taxon>Acanthomorphata</taxon>
        <taxon>Eupercaria</taxon>
        <taxon>Perciformes</taxon>
        <taxon>Cottioidei</taxon>
        <taxon>Zoarcales</taxon>
        <taxon>Zoarcidae</taxon>
        <taxon>Lycodinae</taxon>
        <taxon>Lycodes</taxon>
    </lineage>
</organism>
<comment type="function">
    <text evidence="16">Core subunit of the mitochondrial membrane respiratory chain NADH dehydrogenase (Complex I) which catalyzes electron transfer from NADH through the respiratory chain, using ubiquinone as an electron acceptor. Essential for the catalytic activity and assembly of complex I.</text>
</comment>
<dbReference type="CTD" id="4540"/>
<dbReference type="GeneID" id="43957392"/>
<comment type="catalytic activity">
    <reaction evidence="15 16">
        <text>a ubiquinone + NADH + 5 H(+)(in) = a ubiquinol + NAD(+) + 4 H(+)(out)</text>
        <dbReference type="Rhea" id="RHEA:29091"/>
        <dbReference type="Rhea" id="RHEA-COMP:9565"/>
        <dbReference type="Rhea" id="RHEA-COMP:9566"/>
        <dbReference type="ChEBI" id="CHEBI:15378"/>
        <dbReference type="ChEBI" id="CHEBI:16389"/>
        <dbReference type="ChEBI" id="CHEBI:17976"/>
        <dbReference type="ChEBI" id="CHEBI:57540"/>
        <dbReference type="ChEBI" id="CHEBI:57945"/>
        <dbReference type="EC" id="7.1.1.2"/>
    </reaction>
</comment>
<feature type="domain" description="NADH:quinone oxidoreductase/Mrp antiporter transmembrane" evidence="18">
    <location>
        <begin position="139"/>
        <end position="422"/>
    </location>
</feature>
<evidence type="ECO:0000256" key="2">
    <source>
        <dbReference type="ARBA" id="ARBA00012944"/>
    </source>
</evidence>
<dbReference type="InterPro" id="IPR010934">
    <property type="entry name" value="NADH_DH_su5_C"/>
</dbReference>
<name>A0A6C0RTZ3_9TELE</name>
<keyword evidence="5" id="KW-0679">Respiratory chain</keyword>
<keyword evidence="11 16" id="KW-0520">NAD</keyword>
<evidence type="ECO:0000256" key="17">
    <source>
        <dbReference type="SAM" id="SignalP"/>
    </source>
</evidence>
<comment type="similarity">
    <text evidence="16">Belongs to the complex I subunit 5 family.</text>
</comment>
<feature type="transmembrane region" description="Helical" evidence="16">
    <location>
        <begin position="413"/>
        <end position="441"/>
    </location>
</feature>
<reference evidence="21" key="1">
    <citation type="journal article" date="2019" name="Mitochondrial DNA Part B Resour">
        <title>Complete mitochondrial genome characteristics and phylogenetic position of Lycodes brevipes Bean, 1890.</title>
        <authorList>
            <person name="Li Y."/>
            <person name="Feng J."/>
            <person name="Song P."/>
            <person name="Zhang N."/>
            <person name="Li H."/>
            <person name="Lin L."/>
        </authorList>
    </citation>
    <scope>NUCLEOTIDE SEQUENCE</scope>
</reference>
<keyword evidence="4 16" id="KW-0813">Transport</keyword>
<dbReference type="GO" id="GO:0015990">
    <property type="term" value="P:electron transport coupled proton transport"/>
    <property type="evidence" value="ECO:0007669"/>
    <property type="project" value="TreeGrafter"/>
</dbReference>
<feature type="transmembrane region" description="Helical" evidence="16">
    <location>
        <begin position="215"/>
        <end position="235"/>
    </location>
</feature>
<feature type="transmembrane region" description="Helical" evidence="16">
    <location>
        <begin position="491"/>
        <end position="511"/>
    </location>
</feature>
<keyword evidence="7" id="KW-0999">Mitochondrion inner membrane</keyword>
<evidence type="ECO:0000256" key="13">
    <source>
        <dbReference type="ARBA" id="ARBA00023128"/>
    </source>
</evidence>
<feature type="domain" description="NADH-Ubiquinone oxidoreductase (complex I) chain 5 N-terminal" evidence="19">
    <location>
        <begin position="73"/>
        <end position="123"/>
    </location>
</feature>
<evidence type="ECO:0000256" key="9">
    <source>
        <dbReference type="ARBA" id="ARBA00022982"/>
    </source>
</evidence>
<keyword evidence="10 16" id="KW-1133">Transmembrane helix</keyword>